<keyword evidence="2" id="KW-1185">Reference proteome</keyword>
<dbReference type="RefSeq" id="WP_085760254.1">
    <property type="nucleotide sequence ID" value="NZ_CP019343.1"/>
</dbReference>
<organism evidence="1 2">
    <name type="scientific">Oceanicoccus sagamiensis</name>
    <dbReference type="NCBI Taxonomy" id="716816"/>
    <lineage>
        <taxon>Bacteria</taxon>
        <taxon>Pseudomonadati</taxon>
        <taxon>Pseudomonadota</taxon>
        <taxon>Gammaproteobacteria</taxon>
        <taxon>Cellvibrionales</taxon>
        <taxon>Spongiibacteraceae</taxon>
        <taxon>Oceanicoccus</taxon>
    </lineage>
</organism>
<evidence type="ECO:0008006" key="3">
    <source>
        <dbReference type="Google" id="ProtNLM"/>
    </source>
</evidence>
<dbReference type="STRING" id="716816.BST96_19305"/>
<reference evidence="1 2" key="1">
    <citation type="submission" date="2016-11" db="EMBL/GenBank/DDBJ databases">
        <title>Trade-off between light-utilization and light-protection in marine flavobacteria.</title>
        <authorList>
            <person name="Kumagai Y."/>
        </authorList>
    </citation>
    <scope>NUCLEOTIDE SEQUENCE [LARGE SCALE GENOMIC DNA]</scope>
    <source>
        <strain evidence="1 2">NBRC 107125</strain>
    </source>
</reference>
<protein>
    <recommendedName>
        <fullName evidence="3">DUF3135 domain-containing protein</fullName>
    </recommendedName>
</protein>
<dbReference type="OrthoDB" id="5593306at2"/>
<dbReference type="EMBL" id="CP019343">
    <property type="protein sequence ID" value="ARN76054.1"/>
    <property type="molecule type" value="Genomic_DNA"/>
</dbReference>
<dbReference type="InterPro" id="IPR021482">
    <property type="entry name" value="DUF3135"/>
</dbReference>
<dbReference type="KEGG" id="osg:BST96_19305"/>
<dbReference type="AlphaFoldDB" id="A0A1X9NG98"/>
<proteinExistence type="predicted"/>
<name>A0A1X9NG98_9GAMM</name>
<sequence>MKQEMPNFDTLLELAINDPEQLEEIRNELALTTINAAPETMRKRLEGLQFQIDSTRHLAKTPLAACIRLSEMMHNSLEELRQAVKRPTQTAALANPESSINAKILDFPSP</sequence>
<accession>A0A1X9NG98</accession>
<gene>
    <name evidence="1" type="ORF">BST96_19305</name>
</gene>
<evidence type="ECO:0000313" key="1">
    <source>
        <dbReference type="EMBL" id="ARN76054.1"/>
    </source>
</evidence>
<dbReference type="Pfam" id="PF11333">
    <property type="entry name" value="DUF3135"/>
    <property type="match status" value="1"/>
</dbReference>
<evidence type="ECO:0000313" key="2">
    <source>
        <dbReference type="Proteomes" id="UP000193450"/>
    </source>
</evidence>
<dbReference type="Proteomes" id="UP000193450">
    <property type="component" value="Chromosome"/>
</dbReference>